<dbReference type="Proteomes" id="UP000294547">
    <property type="component" value="Unassembled WGS sequence"/>
</dbReference>
<feature type="signal peptide" evidence="1">
    <location>
        <begin position="1"/>
        <end position="20"/>
    </location>
</feature>
<dbReference type="AlphaFoldDB" id="A0A4R6RM41"/>
<evidence type="ECO:0000313" key="3">
    <source>
        <dbReference type="Proteomes" id="UP000294547"/>
    </source>
</evidence>
<comment type="caution">
    <text evidence="2">The sequence shown here is derived from an EMBL/GenBank/DDBJ whole genome shotgun (WGS) entry which is preliminary data.</text>
</comment>
<keyword evidence="1" id="KW-0732">Signal</keyword>
<evidence type="ECO:0000313" key="2">
    <source>
        <dbReference type="EMBL" id="TDP86826.1"/>
    </source>
</evidence>
<dbReference type="RefSeq" id="WP_126536522.1">
    <property type="nucleotide sequence ID" value="NZ_BSPM01000008.1"/>
</dbReference>
<keyword evidence="3" id="KW-1185">Reference proteome</keyword>
<sequence>MRFATLLAGITLAAALPAAAAEPVAGPAAAAAVQASGVFAVTAVVSVNASIPDGTTLTGAATANVGDPKFSNYSSVSLTGVVKNRKVTLTGKVPYLWALSSRGANVTVSVSAYSYRFASGDTLSYSTYVYKSIALPKNGATTKVALFGAM</sequence>
<protein>
    <submittedName>
        <fullName evidence="2">Uncharacterized protein</fullName>
    </submittedName>
</protein>
<evidence type="ECO:0000256" key="1">
    <source>
        <dbReference type="SAM" id="SignalP"/>
    </source>
</evidence>
<gene>
    <name evidence="2" type="ORF">EDD54_0710</name>
</gene>
<feature type="chain" id="PRO_5020207711" evidence="1">
    <location>
        <begin position="21"/>
        <end position="150"/>
    </location>
</feature>
<name>A0A4R6RM41_9HYPH</name>
<organism evidence="2 3">
    <name type="scientific">Oharaeibacter diazotrophicus</name>
    <dbReference type="NCBI Taxonomy" id="1920512"/>
    <lineage>
        <taxon>Bacteria</taxon>
        <taxon>Pseudomonadati</taxon>
        <taxon>Pseudomonadota</taxon>
        <taxon>Alphaproteobacteria</taxon>
        <taxon>Hyphomicrobiales</taxon>
        <taxon>Pleomorphomonadaceae</taxon>
        <taxon>Oharaeibacter</taxon>
    </lineage>
</organism>
<reference evidence="2 3" key="1">
    <citation type="submission" date="2019-03" db="EMBL/GenBank/DDBJ databases">
        <title>Genomic Encyclopedia of Type Strains, Phase IV (KMG-IV): sequencing the most valuable type-strain genomes for metagenomic binning, comparative biology and taxonomic classification.</title>
        <authorList>
            <person name="Goeker M."/>
        </authorList>
    </citation>
    <scope>NUCLEOTIDE SEQUENCE [LARGE SCALE GENOMIC DNA]</scope>
    <source>
        <strain evidence="2 3">DSM 102969</strain>
    </source>
</reference>
<proteinExistence type="predicted"/>
<dbReference type="EMBL" id="SNXY01000006">
    <property type="protein sequence ID" value="TDP86826.1"/>
    <property type="molecule type" value="Genomic_DNA"/>
</dbReference>
<accession>A0A4R6RM41</accession>